<protein>
    <submittedName>
        <fullName evidence="1">Uncharacterized protein</fullName>
    </submittedName>
</protein>
<dbReference type="AlphaFoldDB" id="A0AAV7KW20"/>
<evidence type="ECO:0000313" key="1">
    <source>
        <dbReference type="EMBL" id="KAJ1082390.1"/>
    </source>
</evidence>
<gene>
    <name evidence="1" type="ORF">NDU88_002558</name>
</gene>
<name>A0AAV7KW20_PLEWA</name>
<comment type="caution">
    <text evidence="1">The sequence shown here is derived from an EMBL/GenBank/DDBJ whole genome shotgun (WGS) entry which is preliminary data.</text>
</comment>
<keyword evidence="2" id="KW-1185">Reference proteome</keyword>
<reference evidence="1" key="1">
    <citation type="journal article" date="2022" name="bioRxiv">
        <title>Sequencing and chromosome-scale assembly of the giantPleurodeles waltlgenome.</title>
        <authorList>
            <person name="Brown T."/>
            <person name="Elewa A."/>
            <person name="Iarovenko S."/>
            <person name="Subramanian E."/>
            <person name="Araus A.J."/>
            <person name="Petzold A."/>
            <person name="Susuki M."/>
            <person name="Suzuki K.-i.T."/>
            <person name="Hayashi T."/>
            <person name="Toyoda A."/>
            <person name="Oliveira C."/>
            <person name="Osipova E."/>
            <person name="Leigh N.D."/>
            <person name="Simon A."/>
            <person name="Yun M.H."/>
        </authorList>
    </citation>
    <scope>NUCLEOTIDE SEQUENCE</scope>
    <source>
        <strain evidence="1">20211129_DDA</strain>
        <tissue evidence="1">Liver</tissue>
    </source>
</reference>
<sequence>MEDPIISPIEPGTSNRADDACFVEADKATAPLRDLDEVQDRQVGDRSLGMEAILIELRAGFCAIDNRFDSLTTRLDSMNCATA</sequence>
<dbReference type="Proteomes" id="UP001066276">
    <property type="component" value="Chromosome 12"/>
</dbReference>
<evidence type="ECO:0000313" key="2">
    <source>
        <dbReference type="Proteomes" id="UP001066276"/>
    </source>
</evidence>
<organism evidence="1 2">
    <name type="scientific">Pleurodeles waltl</name>
    <name type="common">Iberian ribbed newt</name>
    <dbReference type="NCBI Taxonomy" id="8319"/>
    <lineage>
        <taxon>Eukaryota</taxon>
        <taxon>Metazoa</taxon>
        <taxon>Chordata</taxon>
        <taxon>Craniata</taxon>
        <taxon>Vertebrata</taxon>
        <taxon>Euteleostomi</taxon>
        <taxon>Amphibia</taxon>
        <taxon>Batrachia</taxon>
        <taxon>Caudata</taxon>
        <taxon>Salamandroidea</taxon>
        <taxon>Salamandridae</taxon>
        <taxon>Pleurodelinae</taxon>
        <taxon>Pleurodeles</taxon>
    </lineage>
</organism>
<proteinExistence type="predicted"/>
<accession>A0AAV7KW20</accession>
<dbReference type="EMBL" id="JANPWB010000016">
    <property type="protein sequence ID" value="KAJ1082390.1"/>
    <property type="molecule type" value="Genomic_DNA"/>
</dbReference>